<sequence length="148" mass="15916">MIVVEIKPSRLRVIVLMALHLAAASSFVFGLELGLAGSVVLAVLAWSLVRSIVTGRGGLPMALCLKDDGGMLLQPDGDVEVDAVPDAASVVLGRVLWLVWREHQGPRRGVLLVVSDQLAPPDWRRLQVWARLRFRPAPVEAGGGGVDR</sequence>
<dbReference type="OrthoDB" id="9182153at2"/>
<comment type="caution">
    <text evidence="2">The sequence shown here is derived from an EMBL/GenBank/DDBJ whole genome shotgun (WGS) entry which is preliminary data.</text>
</comment>
<name>A0A4Y4CTI5_ZOORA</name>
<evidence type="ECO:0008006" key="4">
    <source>
        <dbReference type="Google" id="ProtNLM"/>
    </source>
</evidence>
<keyword evidence="3" id="KW-1185">Reference proteome</keyword>
<dbReference type="InterPro" id="IPR009883">
    <property type="entry name" value="YgfX"/>
</dbReference>
<evidence type="ECO:0000313" key="3">
    <source>
        <dbReference type="Proteomes" id="UP000318422"/>
    </source>
</evidence>
<dbReference type="RefSeq" id="WP_141350263.1">
    <property type="nucleotide sequence ID" value="NZ_BJNV01000013.1"/>
</dbReference>
<keyword evidence="1" id="KW-0812">Transmembrane</keyword>
<feature type="transmembrane region" description="Helical" evidence="1">
    <location>
        <begin position="12"/>
        <end position="29"/>
    </location>
</feature>
<evidence type="ECO:0000313" key="2">
    <source>
        <dbReference type="EMBL" id="GEC95109.1"/>
    </source>
</evidence>
<keyword evidence="1" id="KW-0472">Membrane</keyword>
<evidence type="ECO:0000256" key="1">
    <source>
        <dbReference type="SAM" id="Phobius"/>
    </source>
</evidence>
<reference evidence="2 3" key="1">
    <citation type="submission" date="2019-06" db="EMBL/GenBank/DDBJ databases">
        <title>Whole genome shotgun sequence of Zoogloea ramigera NBRC 15342.</title>
        <authorList>
            <person name="Hosoyama A."/>
            <person name="Uohara A."/>
            <person name="Ohji S."/>
            <person name="Ichikawa N."/>
        </authorList>
    </citation>
    <scope>NUCLEOTIDE SEQUENCE [LARGE SCALE GENOMIC DNA]</scope>
    <source>
        <strain evidence="2 3">NBRC 15342</strain>
    </source>
</reference>
<keyword evidence="1" id="KW-1133">Transmembrane helix</keyword>
<gene>
    <name evidence="2" type="ORF">ZRA01_11820</name>
</gene>
<dbReference type="Proteomes" id="UP000318422">
    <property type="component" value="Unassembled WGS sequence"/>
</dbReference>
<accession>A0A4Y4CTI5</accession>
<dbReference type="EMBL" id="BJNV01000013">
    <property type="protein sequence ID" value="GEC95109.1"/>
    <property type="molecule type" value="Genomic_DNA"/>
</dbReference>
<protein>
    <recommendedName>
        <fullName evidence="4">Toxin CptA</fullName>
    </recommendedName>
</protein>
<proteinExistence type="predicted"/>
<dbReference type="Pfam" id="PF07254">
    <property type="entry name" value="Cpta_toxin"/>
    <property type="match status" value="1"/>
</dbReference>
<organism evidence="2 3">
    <name type="scientific">Zoogloea ramigera</name>
    <dbReference type="NCBI Taxonomy" id="350"/>
    <lineage>
        <taxon>Bacteria</taxon>
        <taxon>Pseudomonadati</taxon>
        <taxon>Pseudomonadota</taxon>
        <taxon>Betaproteobacteria</taxon>
        <taxon>Rhodocyclales</taxon>
        <taxon>Zoogloeaceae</taxon>
        <taxon>Zoogloea</taxon>
    </lineage>
</organism>
<dbReference type="AlphaFoldDB" id="A0A4Y4CTI5"/>